<keyword evidence="2" id="KW-0812">Transmembrane</keyword>
<feature type="transmembrane region" description="Helical" evidence="2">
    <location>
        <begin position="7"/>
        <end position="30"/>
    </location>
</feature>
<sequence>MRLNKRIIMQLAIFSTLSVTAAAVMVFGYIKAPGNLFGLGRYTVTVQLPESGNLYRRANVTYRGTEVGLVQDIRLSDGGVDAVLSLKRDIEIPSNLDAQVHSQTPLGEQYLALIPRSPSPPLKDGDVIPRQRTSVGPDTGLLLDSIATGLKAIPRDNMKTVIDESYVAVGGLGPELSRIIDNSTRLTMDARKNLDPLVALIEQSGPVLDSQADTSAEIASWSANLAAITQSLRNHDAGTAGLLHNGPPAAEQSRELLERLQPTLPIILANLVSLNQVAITYQPGIEQLLVLLPQGVADLQAGMVANQNTIQPYKGAYLDFNLNINLPPVCSTGFLPPQQQRPPSQEDYPDRPAGDLYCRVPHDSVFNVRGARNYPCETRPGKRAPTVKMCESDENYVPLNDGYSWKGDPNATLSGQGVPQMPPGPAGTQTPTPGFGPVPPVAAAEYDPATGTYIGPDGRLYAQSDLSQTAPKERTWQSMLMPPTKN</sequence>
<evidence type="ECO:0000259" key="4">
    <source>
        <dbReference type="Pfam" id="PF11887"/>
    </source>
</evidence>
<feature type="domain" description="Mce/MlaD" evidence="3">
    <location>
        <begin position="41"/>
        <end position="115"/>
    </location>
</feature>
<name>A0AAJ3NLK7_9MYCO</name>
<feature type="region of interest" description="Disordered" evidence="1">
    <location>
        <begin position="447"/>
        <end position="486"/>
    </location>
</feature>
<gene>
    <name evidence="5" type="ORF">AWC23_22040</name>
</gene>
<reference evidence="5 6" key="1">
    <citation type="submission" date="2016-01" db="EMBL/GenBank/DDBJ databases">
        <title>The new phylogeny of the genus Mycobacterium.</title>
        <authorList>
            <person name="Tarcisio F."/>
            <person name="Conor M."/>
            <person name="Antonella G."/>
            <person name="Elisabetta G."/>
            <person name="Giulia F.S."/>
            <person name="Sara T."/>
            <person name="Anna F."/>
            <person name="Clotilde B."/>
            <person name="Roberto B."/>
            <person name="Veronica D.S."/>
            <person name="Fabio R."/>
            <person name="Monica P."/>
            <person name="Olivier J."/>
            <person name="Enrico T."/>
            <person name="Nicola S."/>
        </authorList>
    </citation>
    <scope>NUCLEOTIDE SEQUENCE [LARGE SCALE GENOMIC DNA]</scope>
    <source>
        <strain evidence="5 6">DSM 44616</strain>
    </source>
</reference>
<dbReference type="PANTHER" id="PTHR33371">
    <property type="entry name" value="INTERMEMBRANE PHOSPHOLIPID TRANSPORT SYSTEM BINDING PROTEIN MLAD-RELATED"/>
    <property type="match status" value="1"/>
</dbReference>
<accession>A0AAJ3NLK7</accession>
<evidence type="ECO:0000313" key="6">
    <source>
        <dbReference type="Proteomes" id="UP000193387"/>
    </source>
</evidence>
<proteinExistence type="predicted"/>
<dbReference type="InterPro" id="IPR052336">
    <property type="entry name" value="MlaD_Phospholipid_Transporter"/>
</dbReference>
<comment type="caution">
    <text evidence="5">The sequence shown here is derived from an EMBL/GenBank/DDBJ whole genome shotgun (WGS) entry which is preliminary data.</text>
</comment>
<evidence type="ECO:0000313" key="5">
    <source>
        <dbReference type="EMBL" id="ORW68109.1"/>
    </source>
</evidence>
<dbReference type="Proteomes" id="UP000193387">
    <property type="component" value="Unassembled WGS sequence"/>
</dbReference>
<dbReference type="NCBIfam" id="TIGR00996">
    <property type="entry name" value="Mtu_fam_mce"/>
    <property type="match status" value="1"/>
</dbReference>
<dbReference type="RefSeq" id="WP_085257631.1">
    <property type="nucleotide sequence ID" value="NZ_LQPR01000055.1"/>
</dbReference>
<dbReference type="GO" id="GO:0005576">
    <property type="term" value="C:extracellular region"/>
    <property type="evidence" value="ECO:0007669"/>
    <property type="project" value="TreeGrafter"/>
</dbReference>
<dbReference type="Pfam" id="PF11887">
    <property type="entry name" value="Mce4_CUP1"/>
    <property type="match status" value="1"/>
</dbReference>
<evidence type="ECO:0000256" key="2">
    <source>
        <dbReference type="SAM" id="Phobius"/>
    </source>
</evidence>
<feature type="domain" description="Mammalian cell entry C-terminal" evidence="4">
    <location>
        <begin position="121"/>
        <end position="292"/>
    </location>
</feature>
<dbReference type="InterPro" id="IPR003399">
    <property type="entry name" value="Mce/MlaD"/>
</dbReference>
<dbReference type="InterPro" id="IPR005693">
    <property type="entry name" value="Mce"/>
</dbReference>
<dbReference type="Pfam" id="PF02470">
    <property type="entry name" value="MlaD"/>
    <property type="match status" value="1"/>
</dbReference>
<organism evidence="5 6">
    <name type="scientific">Mycobacterium saskatchewanense</name>
    <dbReference type="NCBI Taxonomy" id="220927"/>
    <lineage>
        <taxon>Bacteria</taxon>
        <taxon>Bacillati</taxon>
        <taxon>Actinomycetota</taxon>
        <taxon>Actinomycetes</taxon>
        <taxon>Mycobacteriales</taxon>
        <taxon>Mycobacteriaceae</taxon>
        <taxon>Mycobacterium</taxon>
        <taxon>Mycobacterium simiae complex</taxon>
    </lineage>
</organism>
<dbReference type="InterPro" id="IPR024516">
    <property type="entry name" value="Mce_C"/>
</dbReference>
<keyword evidence="2" id="KW-1133">Transmembrane helix</keyword>
<keyword evidence="2" id="KW-0472">Membrane</keyword>
<protein>
    <submittedName>
        <fullName evidence="5">Mammalian cell entry protein</fullName>
    </submittedName>
</protein>
<dbReference type="AlphaFoldDB" id="A0AAJ3NLK7"/>
<keyword evidence="6" id="KW-1185">Reference proteome</keyword>
<evidence type="ECO:0000256" key="1">
    <source>
        <dbReference type="SAM" id="MobiDB-lite"/>
    </source>
</evidence>
<feature type="region of interest" description="Disordered" evidence="1">
    <location>
        <begin position="407"/>
        <end position="429"/>
    </location>
</feature>
<evidence type="ECO:0000259" key="3">
    <source>
        <dbReference type="Pfam" id="PF02470"/>
    </source>
</evidence>
<dbReference type="EMBL" id="LQPR01000055">
    <property type="protein sequence ID" value="ORW68109.1"/>
    <property type="molecule type" value="Genomic_DNA"/>
</dbReference>
<dbReference type="PANTHER" id="PTHR33371:SF16">
    <property type="entry name" value="MCE-FAMILY PROTEIN MCE3F"/>
    <property type="match status" value="1"/>
</dbReference>